<protein>
    <submittedName>
        <fullName evidence="2">Uncharacterized protein</fullName>
    </submittedName>
</protein>
<dbReference type="Proteomes" id="UP000030661">
    <property type="component" value="Unassembled WGS sequence"/>
</dbReference>
<sequence>MNTQQLRKHIQEEARKLSEQAILPGATVSERQMAKLEHLSRLIAIYEQNQPKPGRVRWPVIIILLLTLLGVSVLLSFRIASTEIEADLTLSELQFTVAKPTVLTDALVLSTLGVSALKDIQLPRVQTLSARTLQADEERGFALRLATVRDETQESTLTLTALLVPANTLVKIGATDLPNQYRVFLGVQENAELTLQVSVKGTIEVAISGMPVERYTYTFPQAIQMKPATSQLSFDITLPEGVQTAFSPYLPVRNLAFVKIDQFMGTSDTYIRRISTVLSGVLYLIELNNKEHQLLTREGLEFGESEGVIRLLQLAQDQVKLQFHGNVQDLSTGWEASRRDLMPNYLEWLSARHTIAVWWSSTLSAFFLLLGVWRWWRKAE</sequence>
<name>A0A081C3H2_VECG1</name>
<reference evidence="2" key="1">
    <citation type="journal article" date="2015" name="PeerJ">
        <title>First genomic representation of candidate bacterial phylum KSB3 points to enhanced environmental sensing as a trigger of wastewater bulking.</title>
        <authorList>
            <person name="Sekiguchi Y."/>
            <person name="Ohashi A."/>
            <person name="Parks D.H."/>
            <person name="Yamauchi T."/>
            <person name="Tyson G.W."/>
            <person name="Hugenholtz P."/>
        </authorList>
    </citation>
    <scope>NUCLEOTIDE SEQUENCE [LARGE SCALE GENOMIC DNA]</scope>
</reference>
<evidence type="ECO:0000256" key="1">
    <source>
        <dbReference type="SAM" id="Phobius"/>
    </source>
</evidence>
<organism evidence="2">
    <name type="scientific">Vecturithrix granuli</name>
    <dbReference type="NCBI Taxonomy" id="1499967"/>
    <lineage>
        <taxon>Bacteria</taxon>
        <taxon>Candidatus Moduliflexota</taxon>
        <taxon>Candidatus Vecturitrichia</taxon>
        <taxon>Candidatus Vecturitrichales</taxon>
        <taxon>Candidatus Vecturitrichaceae</taxon>
        <taxon>Candidatus Vecturithrix</taxon>
    </lineage>
</organism>
<keyword evidence="3" id="KW-1185">Reference proteome</keyword>
<accession>A0A081C3H2</accession>
<dbReference type="AlphaFoldDB" id="A0A081C3H2"/>
<keyword evidence="1" id="KW-0812">Transmembrane</keyword>
<dbReference type="EMBL" id="DF820469">
    <property type="protein sequence ID" value="GAK59127.1"/>
    <property type="molecule type" value="Genomic_DNA"/>
</dbReference>
<gene>
    <name evidence="2" type="ORF">U27_06103</name>
</gene>
<evidence type="ECO:0000313" key="2">
    <source>
        <dbReference type="EMBL" id="GAK59127.1"/>
    </source>
</evidence>
<dbReference type="HOGENOM" id="CLU_726962_0_0_0"/>
<keyword evidence="1" id="KW-0472">Membrane</keyword>
<evidence type="ECO:0000313" key="3">
    <source>
        <dbReference type="Proteomes" id="UP000030661"/>
    </source>
</evidence>
<keyword evidence="1" id="KW-1133">Transmembrane helix</keyword>
<proteinExistence type="predicted"/>
<dbReference type="STRING" id="1499967.U27_06103"/>
<feature type="transmembrane region" description="Helical" evidence="1">
    <location>
        <begin position="58"/>
        <end position="77"/>
    </location>
</feature>
<feature type="transmembrane region" description="Helical" evidence="1">
    <location>
        <begin position="356"/>
        <end position="376"/>
    </location>
</feature>